<keyword evidence="1" id="KW-0472">Membrane</keyword>
<sequence>MGSVDGDYVSDIVFQRSISEQFGAELAIGPALALAVGQIPSSGYRQTLLSVAMVVLVFSSVFRFLAFTDRFADPERVSRLTVRPLQISAIICLVQIVQFASIELSAFVPSIETVGLSLLITLLGTVLFILGYESVFQTYRFSWGVLYYVKVVSITQSIGMDLGDVDAVTEFINSEDSIGDSMKTAVSLLLIQVLRAVYVSVAYFLLRNSIPEEEDNPYIDELQTWVDTHRDQKPISDRASIGFALGISGMVVFPVYFVLSWTLSWILGPVLTVLGVVVVMRLLQHVVNVAYISFGGLRYDQVLTTNARSVAIDAMYTLVVWVMLVWLPFG</sequence>
<feature type="transmembrane region" description="Helical" evidence="1">
    <location>
        <begin position="185"/>
        <end position="206"/>
    </location>
</feature>
<keyword evidence="3" id="KW-1185">Reference proteome</keyword>
<feature type="transmembrane region" description="Helical" evidence="1">
    <location>
        <begin position="310"/>
        <end position="329"/>
    </location>
</feature>
<gene>
    <name evidence="2" type="ORF">SAMN04487949_3321</name>
</gene>
<feature type="transmembrane region" description="Helical" evidence="1">
    <location>
        <begin position="87"/>
        <end position="108"/>
    </location>
</feature>
<feature type="transmembrane region" description="Helical" evidence="1">
    <location>
        <begin position="47"/>
        <end position="66"/>
    </location>
</feature>
<feature type="transmembrane region" description="Helical" evidence="1">
    <location>
        <begin position="145"/>
        <end position="165"/>
    </location>
</feature>
<name>A0A1G9YIA1_9EURY</name>
<proteinExistence type="predicted"/>
<dbReference type="RefSeq" id="WP_139173380.1">
    <property type="nucleotide sequence ID" value="NZ_FNHL01000005.1"/>
</dbReference>
<feature type="transmembrane region" description="Helical" evidence="1">
    <location>
        <begin position="239"/>
        <end position="259"/>
    </location>
</feature>
<feature type="transmembrane region" description="Helical" evidence="1">
    <location>
        <begin position="114"/>
        <end position="133"/>
    </location>
</feature>
<dbReference type="EMBL" id="FNHL01000005">
    <property type="protein sequence ID" value="SDN08948.1"/>
    <property type="molecule type" value="Genomic_DNA"/>
</dbReference>
<dbReference type="Proteomes" id="UP000199451">
    <property type="component" value="Unassembled WGS sequence"/>
</dbReference>
<protein>
    <submittedName>
        <fullName evidence="2">Uncharacterized protein</fullName>
    </submittedName>
</protein>
<organism evidence="2 3">
    <name type="scientific">Halogranum gelatinilyticum</name>
    <dbReference type="NCBI Taxonomy" id="660521"/>
    <lineage>
        <taxon>Archaea</taxon>
        <taxon>Methanobacteriati</taxon>
        <taxon>Methanobacteriota</taxon>
        <taxon>Stenosarchaea group</taxon>
        <taxon>Halobacteria</taxon>
        <taxon>Halobacteriales</taxon>
        <taxon>Haloferacaceae</taxon>
    </lineage>
</organism>
<evidence type="ECO:0000256" key="1">
    <source>
        <dbReference type="SAM" id="Phobius"/>
    </source>
</evidence>
<evidence type="ECO:0000313" key="2">
    <source>
        <dbReference type="EMBL" id="SDN08948.1"/>
    </source>
</evidence>
<dbReference type="AlphaFoldDB" id="A0A1G9YIA1"/>
<dbReference type="OrthoDB" id="346513at2157"/>
<accession>A0A1G9YIA1</accession>
<reference evidence="3" key="1">
    <citation type="submission" date="2016-10" db="EMBL/GenBank/DDBJ databases">
        <authorList>
            <person name="Varghese N."/>
            <person name="Submissions S."/>
        </authorList>
    </citation>
    <scope>NUCLEOTIDE SEQUENCE [LARGE SCALE GENOMIC DNA]</scope>
    <source>
        <strain evidence="3">CGMCC 1.10119</strain>
    </source>
</reference>
<keyword evidence="1" id="KW-0812">Transmembrane</keyword>
<evidence type="ECO:0000313" key="3">
    <source>
        <dbReference type="Proteomes" id="UP000199451"/>
    </source>
</evidence>
<keyword evidence="1" id="KW-1133">Transmembrane helix</keyword>
<feature type="transmembrane region" description="Helical" evidence="1">
    <location>
        <begin position="265"/>
        <end position="283"/>
    </location>
</feature>